<name>A0A4Y3WNG1_9PSEU</name>
<accession>A0A4Y3WNG1</accession>
<dbReference type="InterPro" id="IPR036465">
    <property type="entry name" value="vWFA_dom_sf"/>
</dbReference>
<dbReference type="PROSITE" id="PS50234">
    <property type="entry name" value="VWFA"/>
    <property type="match status" value="1"/>
</dbReference>
<proteinExistence type="predicted"/>
<evidence type="ECO:0000313" key="2">
    <source>
        <dbReference type="EMBL" id="GEC20028.1"/>
    </source>
</evidence>
<organism evidence="2 3">
    <name type="scientific">Pseudonocardia hydrocarbonoxydans</name>
    <dbReference type="NCBI Taxonomy" id="76726"/>
    <lineage>
        <taxon>Bacteria</taxon>
        <taxon>Bacillati</taxon>
        <taxon>Actinomycetota</taxon>
        <taxon>Actinomycetes</taxon>
        <taxon>Pseudonocardiales</taxon>
        <taxon>Pseudonocardiaceae</taxon>
        <taxon>Pseudonocardia</taxon>
    </lineage>
</organism>
<dbReference type="EMBL" id="BJNG01000017">
    <property type="protein sequence ID" value="GEC20028.1"/>
    <property type="molecule type" value="Genomic_DNA"/>
</dbReference>
<dbReference type="AlphaFoldDB" id="A0A4Y3WNG1"/>
<dbReference type="InterPro" id="IPR002035">
    <property type="entry name" value="VWF_A"/>
</dbReference>
<dbReference type="Proteomes" id="UP000320338">
    <property type="component" value="Unassembled WGS sequence"/>
</dbReference>
<evidence type="ECO:0000259" key="1">
    <source>
        <dbReference type="PROSITE" id="PS50234"/>
    </source>
</evidence>
<reference evidence="2 3" key="1">
    <citation type="submission" date="2019-06" db="EMBL/GenBank/DDBJ databases">
        <title>Whole genome shotgun sequence of Pseudonocardia hydrocarbonoxydans NBRC 14498.</title>
        <authorList>
            <person name="Hosoyama A."/>
            <person name="Uohara A."/>
            <person name="Ohji S."/>
            <person name="Ichikawa N."/>
        </authorList>
    </citation>
    <scope>NUCLEOTIDE SEQUENCE [LARGE SCALE GENOMIC DNA]</scope>
    <source>
        <strain evidence="2 3">NBRC 14498</strain>
    </source>
</reference>
<comment type="caution">
    <text evidence="2">The sequence shown here is derived from an EMBL/GenBank/DDBJ whole genome shotgun (WGS) entry which is preliminary data.</text>
</comment>
<sequence>MQRSRRRPTGRGRSARPALAAAVVGALLAAAVVVVDDLVAACPLADTSVATDAGTAPVLRSALAAATAAGELEPCARIDVTERDPAAMATLLAAGSSTLPGLWLPDSGIWPARVAAAPDRTVRALGSVATSPVVVVGATPSAGPVPLADLVGSPQVTGLVAPERDASGALTVLAAATALSGGDVAAPDPRVAAAFVALGRGVLPDVAAGFRQLDGGVPFVATARSVTAHTARDDTVTTTPVAGVPPADYPLVVLDRPGADPRLADTGARVLDARRGPAARDVLDDAGFGAARAGDAPAPTPGVSRVLDLWRTLTTGSALLAVIDVSGSMQSAAGSRTRIQLAADAAREGLGLFPPSTEIGLWTFSARPAPEPDFSVLVPVGPLRGPLPGGATRAEVLAGSAGRLDAVDGAGTALHQTALEAVRAMRAGFVPGKEHSVVLLTDGRDERDDGPGLDELLSTLRAEADPRRPVAVITIGIGPDADMEALRAIAEVTDGRAYQAVDPAEIRGVFLDALLLRACRPECN</sequence>
<feature type="domain" description="VWFA" evidence="1">
    <location>
        <begin position="318"/>
        <end position="514"/>
    </location>
</feature>
<dbReference type="SUPFAM" id="SSF53300">
    <property type="entry name" value="vWA-like"/>
    <property type="match status" value="1"/>
</dbReference>
<keyword evidence="3" id="KW-1185">Reference proteome</keyword>
<dbReference type="SMART" id="SM00327">
    <property type="entry name" value="VWA"/>
    <property type="match status" value="1"/>
</dbReference>
<evidence type="ECO:0000313" key="3">
    <source>
        <dbReference type="Proteomes" id="UP000320338"/>
    </source>
</evidence>
<dbReference type="Pfam" id="PF13519">
    <property type="entry name" value="VWA_2"/>
    <property type="match status" value="1"/>
</dbReference>
<dbReference type="Gene3D" id="3.40.50.410">
    <property type="entry name" value="von Willebrand factor, type A domain"/>
    <property type="match status" value="1"/>
</dbReference>
<dbReference type="RefSeq" id="WP_170183762.1">
    <property type="nucleotide sequence ID" value="NZ_BAAARZ010000019.1"/>
</dbReference>
<gene>
    <name evidence="2" type="ORF">PHY01_23110</name>
</gene>
<protein>
    <recommendedName>
        <fullName evidence="1">VWFA domain-containing protein</fullName>
    </recommendedName>
</protein>